<dbReference type="Proteomes" id="UP000645828">
    <property type="component" value="Unassembled WGS sequence"/>
</dbReference>
<dbReference type="InterPro" id="IPR036419">
    <property type="entry name" value="Ribosomal_S3_C_sf"/>
</dbReference>
<evidence type="ECO:0000313" key="5">
    <source>
        <dbReference type="EMBL" id="CAD7673833.1"/>
    </source>
</evidence>
<feature type="compositionally biased region" description="Polar residues" evidence="4">
    <location>
        <begin position="83"/>
        <end position="114"/>
    </location>
</feature>
<evidence type="ECO:0000256" key="1">
    <source>
        <dbReference type="ARBA" id="ARBA00010761"/>
    </source>
</evidence>
<dbReference type="EMBL" id="CAJHUB010000672">
    <property type="protein sequence ID" value="CAD7673833.1"/>
    <property type="molecule type" value="Genomic_DNA"/>
</dbReference>
<dbReference type="SUPFAM" id="SSF54821">
    <property type="entry name" value="Ribosomal protein S3 C-terminal domain"/>
    <property type="match status" value="1"/>
</dbReference>
<keyword evidence="2" id="KW-0689">Ribosomal protein</keyword>
<feature type="region of interest" description="Disordered" evidence="4">
    <location>
        <begin position="61"/>
        <end position="114"/>
    </location>
</feature>
<evidence type="ECO:0000313" key="6">
    <source>
        <dbReference type="Proteomes" id="UP000645828"/>
    </source>
</evidence>
<dbReference type="AlphaFoldDB" id="A0A811YC27"/>
<protein>
    <submittedName>
        <fullName evidence="5">(raccoon dog) hypothetical protein</fullName>
    </submittedName>
</protein>
<dbReference type="GO" id="GO:1990904">
    <property type="term" value="C:ribonucleoprotein complex"/>
    <property type="evidence" value="ECO:0007669"/>
    <property type="project" value="UniProtKB-KW"/>
</dbReference>
<evidence type="ECO:0000256" key="3">
    <source>
        <dbReference type="ARBA" id="ARBA00023274"/>
    </source>
</evidence>
<comment type="caution">
    <text evidence="5">The sequence shown here is derived from an EMBL/GenBank/DDBJ whole genome shotgun (WGS) entry which is preliminary data.</text>
</comment>
<organism evidence="5 6">
    <name type="scientific">Nyctereutes procyonoides</name>
    <name type="common">Raccoon dog</name>
    <name type="synonym">Canis procyonoides</name>
    <dbReference type="NCBI Taxonomy" id="34880"/>
    <lineage>
        <taxon>Eukaryota</taxon>
        <taxon>Metazoa</taxon>
        <taxon>Chordata</taxon>
        <taxon>Craniata</taxon>
        <taxon>Vertebrata</taxon>
        <taxon>Euteleostomi</taxon>
        <taxon>Mammalia</taxon>
        <taxon>Eutheria</taxon>
        <taxon>Laurasiatheria</taxon>
        <taxon>Carnivora</taxon>
        <taxon>Caniformia</taxon>
        <taxon>Canidae</taxon>
        <taxon>Nyctereutes</taxon>
    </lineage>
</organism>
<gene>
    <name evidence="5" type="ORF">NYPRO_LOCUS6628</name>
</gene>
<evidence type="ECO:0000256" key="2">
    <source>
        <dbReference type="ARBA" id="ARBA00022980"/>
    </source>
</evidence>
<keyword evidence="3" id="KW-0687">Ribonucleoprotein</keyword>
<evidence type="ECO:0000256" key="4">
    <source>
        <dbReference type="SAM" id="MobiDB-lite"/>
    </source>
</evidence>
<dbReference type="Gene3D" id="3.30.1140.32">
    <property type="entry name" value="Ribosomal protein S3, C-terminal domain"/>
    <property type="match status" value="1"/>
</dbReference>
<comment type="similarity">
    <text evidence="1">Belongs to the universal ribosomal protein uS3 family.</text>
</comment>
<accession>A0A811YC27</accession>
<reference evidence="5" key="1">
    <citation type="submission" date="2020-12" db="EMBL/GenBank/DDBJ databases">
        <authorList>
            <consortium name="Molecular Ecology Group"/>
        </authorList>
    </citation>
    <scope>NUCLEOTIDE SEQUENCE</scope>
    <source>
        <strain evidence="5">TBG_1078</strain>
    </source>
</reference>
<keyword evidence="6" id="KW-1185">Reference proteome</keyword>
<name>A0A811YC27_NYCPR</name>
<sequence>MVCHGPSWRVGPKNSEVVVSRKLPGQRATSMKFVDGLLTLHGDPVNCYLGLKVKIVLPRDPHDETGPKKSVSHHVSTVAPKASLTTTPIMEQRVGSQSSLASIATTHSTTGTPW</sequence>
<dbReference type="GO" id="GO:0005840">
    <property type="term" value="C:ribosome"/>
    <property type="evidence" value="ECO:0007669"/>
    <property type="project" value="UniProtKB-KW"/>
</dbReference>
<proteinExistence type="inferred from homology"/>